<dbReference type="PANTHER" id="PTHR14167">
    <property type="entry name" value="SH3 DOMAIN-CONTAINING"/>
    <property type="match status" value="1"/>
</dbReference>
<dbReference type="SUPFAM" id="SSF50044">
    <property type="entry name" value="SH3-domain"/>
    <property type="match status" value="2"/>
</dbReference>
<evidence type="ECO:0000259" key="3">
    <source>
        <dbReference type="PROSITE" id="PS50002"/>
    </source>
</evidence>
<keyword evidence="5" id="KW-1185">Reference proteome</keyword>
<organism evidence="6">
    <name type="scientific">Soboliphyme baturini</name>
    <dbReference type="NCBI Taxonomy" id="241478"/>
    <lineage>
        <taxon>Eukaryota</taxon>
        <taxon>Metazoa</taxon>
        <taxon>Ecdysozoa</taxon>
        <taxon>Nematoda</taxon>
        <taxon>Enoplea</taxon>
        <taxon>Dorylaimia</taxon>
        <taxon>Dioctophymatida</taxon>
        <taxon>Dioctophymatoidea</taxon>
        <taxon>Soboliphymatidae</taxon>
        <taxon>Soboliphyme</taxon>
    </lineage>
</organism>
<dbReference type="InterPro" id="IPR050384">
    <property type="entry name" value="Endophilin_SH3RF"/>
</dbReference>
<feature type="domain" description="SH3" evidence="3">
    <location>
        <begin position="210"/>
        <end position="269"/>
    </location>
</feature>
<evidence type="ECO:0000313" key="5">
    <source>
        <dbReference type="Proteomes" id="UP000270296"/>
    </source>
</evidence>
<dbReference type="SMART" id="SM00326">
    <property type="entry name" value="SH3"/>
    <property type="match status" value="2"/>
</dbReference>
<reference evidence="4 5" key="2">
    <citation type="submission" date="2018-11" db="EMBL/GenBank/DDBJ databases">
        <authorList>
            <consortium name="Pathogen Informatics"/>
        </authorList>
    </citation>
    <scope>NUCLEOTIDE SEQUENCE [LARGE SCALE GENOMIC DNA]</scope>
</reference>
<evidence type="ECO:0000313" key="4">
    <source>
        <dbReference type="EMBL" id="VDO94354.1"/>
    </source>
</evidence>
<accession>A0A183ICU8</accession>
<dbReference type="PROSITE" id="PS50002">
    <property type="entry name" value="SH3"/>
    <property type="match status" value="2"/>
</dbReference>
<keyword evidence="1 2" id="KW-0728">SH3 domain</keyword>
<reference evidence="6" key="1">
    <citation type="submission" date="2016-06" db="UniProtKB">
        <authorList>
            <consortium name="WormBaseParasite"/>
        </authorList>
    </citation>
    <scope>IDENTIFICATION</scope>
</reference>
<dbReference type="Gene3D" id="2.30.30.40">
    <property type="entry name" value="SH3 Domains"/>
    <property type="match status" value="2"/>
</dbReference>
<sequence length="269" mass="29095">MPEVAKQDLIADVLQCGLVPLSDFAALGTQGDDRAGIAFDNGRTMILPLKSLAGELKSTGDGSDNQTTAIVLYDFDTRYKSELPLRKGETIGITGKIDENWFEGTNKDGRTGIFPASYVQLQERISGRTTFASALDSGSKEPKSSSVCESLSKLMVNGVAYKRSDPFGIVSEKAVFSSIAKPLTSSPLPKSQTNLATTTVFKTSAESIPDNATTYKAIYDYEPRSADELEVKAGDIIFVSEFCDDGWFLGTSLRTGQRGTFPGNYAERF</sequence>
<dbReference type="AlphaFoldDB" id="A0A183ICU8"/>
<evidence type="ECO:0000313" key="6">
    <source>
        <dbReference type="WBParaSite" id="SBAD_0000150401-mRNA-1"/>
    </source>
</evidence>
<dbReference type="InterPro" id="IPR036028">
    <property type="entry name" value="SH3-like_dom_sf"/>
</dbReference>
<feature type="domain" description="SH3" evidence="3">
    <location>
        <begin position="64"/>
        <end position="124"/>
    </location>
</feature>
<proteinExistence type="predicted"/>
<dbReference type="WBParaSite" id="SBAD_0000150401-mRNA-1">
    <property type="protein sequence ID" value="SBAD_0000150401-mRNA-1"/>
    <property type="gene ID" value="SBAD_0000150401"/>
</dbReference>
<dbReference type="EMBL" id="UZAM01006828">
    <property type="protein sequence ID" value="VDO94354.1"/>
    <property type="molecule type" value="Genomic_DNA"/>
</dbReference>
<dbReference type="InterPro" id="IPR001452">
    <property type="entry name" value="SH3_domain"/>
</dbReference>
<dbReference type="PANTHER" id="PTHR14167:SF116">
    <property type="entry name" value="CAP, ISOFORM AC"/>
    <property type="match status" value="1"/>
</dbReference>
<dbReference type="OrthoDB" id="73680at2759"/>
<dbReference type="PRINTS" id="PR00452">
    <property type="entry name" value="SH3DOMAIN"/>
</dbReference>
<name>A0A183ICU8_9BILA</name>
<dbReference type="Proteomes" id="UP000270296">
    <property type="component" value="Unassembled WGS sequence"/>
</dbReference>
<dbReference type="PRINTS" id="PR00499">
    <property type="entry name" value="P67PHOX"/>
</dbReference>
<protein>
    <submittedName>
        <fullName evidence="6">SH3 domain-containing protein</fullName>
    </submittedName>
</protein>
<dbReference type="Pfam" id="PF14604">
    <property type="entry name" value="SH3_9"/>
    <property type="match status" value="2"/>
</dbReference>
<gene>
    <name evidence="4" type="ORF">SBAD_LOCUS1442</name>
</gene>
<evidence type="ECO:0000256" key="2">
    <source>
        <dbReference type="PROSITE-ProRule" id="PRU00192"/>
    </source>
</evidence>
<evidence type="ECO:0000256" key="1">
    <source>
        <dbReference type="ARBA" id="ARBA00022443"/>
    </source>
</evidence>